<evidence type="ECO:0000313" key="2">
    <source>
        <dbReference type="Proteomes" id="UP000299102"/>
    </source>
</evidence>
<name>A0A4C1TGC0_EUMVA</name>
<proteinExistence type="predicted"/>
<protein>
    <submittedName>
        <fullName evidence="1">Uncharacterized protein</fullName>
    </submittedName>
</protein>
<gene>
    <name evidence="1" type="ORF">EVAR_6893_1</name>
</gene>
<keyword evidence="2" id="KW-1185">Reference proteome</keyword>
<reference evidence="1 2" key="1">
    <citation type="journal article" date="2019" name="Commun. Biol.">
        <title>The bagworm genome reveals a unique fibroin gene that provides high tensile strength.</title>
        <authorList>
            <person name="Kono N."/>
            <person name="Nakamura H."/>
            <person name="Ohtoshi R."/>
            <person name="Tomita M."/>
            <person name="Numata K."/>
            <person name="Arakawa K."/>
        </authorList>
    </citation>
    <scope>NUCLEOTIDE SEQUENCE [LARGE SCALE GENOMIC DNA]</scope>
</reference>
<comment type="caution">
    <text evidence="1">The sequence shown here is derived from an EMBL/GenBank/DDBJ whole genome shotgun (WGS) entry which is preliminary data.</text>
</comment>
<dbReference type="Proteomes" id="UP000299102">
    <property type="component" value="Unassembled WGS sequence"/>
</dbReference>
<sequence length="92" mass="10242">MTLSPVSNTEPDPHETAAVKLVTKASQWRKIATRGRRGKGRGAYDIPAQYILRSRFTAAEFRALHCNICSDSIPLSLPFPLPPLSRPLYFST</sequence>
<evidence type="ECO:0000313" key="1">
    <source>
        <dbReference type="EMBL" id="GBP13543.1"/>
    </source>
</evidence>
<dbReference type="EMBL" id="BGZK01000058">
    <property type="protein sequence ID" value="GBP13543.1"/>
    <property type="molecule type" value="Genomic_DNA"/>
</dbReference>
<dbReference type="AlphaFoldDB" id="A0A4C1TGC0"/>
<organism evidence="1 2">
    <name type="scientific">Eumeta variegata</name>
    <name type="common">Bagworm moth</name>
    <name type="synonym">Eumeta japonica</name>
    <dbReference type="NCBI Taxonomy" id="151549"/>
    <lineage>
        <taxon>Eukaryota</taxon>
        <taxon>Metazoa</taxon>
        <taxon>Ecdysozoa</taxon>
        <taxon>Arthropoda</taxon>
        <taxon>Hexapoda</taxon>
        <taxon>Insecta</taxon>
        <taxon>Pterygota</taxon>
        <taxon>Neoptera</taxon>
        <taxon>Endopterygota</taxon>
        <taxon>Lepidoptera</taxon>
        <taxon>Glossata</taxon>
        <taxon>Ditrysia</taxon>
        <taxon>Tineoidea</taxon>
        <taxon>Psychidae</taxon>
        <taxon>Oiketicinae</taxon>
        <taxon>Eumeta</taxon>
    </lineage>
</organism>
<accession>A0A4C1TGC0</accession>